<reference evidence="1" key="1">
    <citation type="submission" date="2020-04" db="EMBL/GenBank/DDBJ databases">
        <title>Hybrid Assembly of Korean Phytophthora infestans isolates.</title>
        <authorList>
            <person name="Prokchorchik M."/>
            <person name="Lee Y."/>
            <person name="Seo J."/>
            <person name="Cho J.-H."/>
            <person name="Park Y.-E."/>
            <person name="Jang D.-C."/>
            <person name="Im J.-S."/>
            <person name="Choi J.-G."/>
            <person name="Park H.-J."/>
            <person name="Lee G.-B."/>
            <person name="Lee Y.-G."/>
            <person name="Hong S.-Y."/>
            <person name="Cho K."/>
            <person name="Sohn K.H."/>
        </authorList>
    </citation>
    <scope>NUCLEOTIDE SEQUENCE</scope>
    <source>
        <strain evidence="1">KR_1_A1</strain>
    </source>
</reference>
<dbReference type="PROSITE" id="PS51257">
    <property type="entry name" value="PROKAR_LIPOPROTEIN"/>
    <property type="match status" value="1"/>
</dbReference>
<evidence type="ECO:0000313" key="1">
    <source>
        <dbReference type="EMBL" id="KAF4042947.1"/>
    </source>
</evidence>
<gene>
    <name evidence="1" type="ORF">GN244_ATG04753</name>
</gene>
<keyword evidence="2" id="KW-1185">Reference proteome</keyword>
<protein>
    <submittedName>
        <fullName evidence="1">Uncharacterized protein</fullName>
    </submittedName>
</protein>
<dbReference type="AlphaFoldDB" id="A0A833SXZ0"/>
<proteinExistence type="predicted"/>
<dbReference type="EMBL" id="WSZM01000094">
    <property type="protein sequence ID" value="KAF4042947.1"/>
    <property type="molecule type" value="Genomic_DNA"/>
</dbReference>
<name>A0A833SXZ0_PHYIN</name>
<organism evidence="1 2">
    <name type="scientific">Phytophthora infestans</name>
    <name type="common">Potato late blight agent</name>
    <name type="synonym">Botrytis infestans</name>
    <dbReference type="NCBI Taxonomy" id="4787"/>
    <lineage>
        <taxon>Eukaryota</taxon>
        <taxon>Sar</taxon>
        <taxon>Stramenopiles</taxon>
        <taxon>Oomycota</taxon>
        <taxon>Peronosporomycetes</taxon>
        <taxon>Peronosporales</taxon>
        <taxon>Peronosporaceae</taxon>
        <taxon>Phytophthora</taxon>
    </lineage>
</organism>
<sequence>MKLRQMIQFVVSSATSGCSLYYNNDNNENSCNTASNQEENAPEQIQFEKLETKLALQRQEMAPVLEQTSFLAVKTMELVVQDYAKHVIKALAALGEAIRVQPSEYQRELRASPPLE</sequence>
<evidence type="ECO:0000313" key="2">
    <source>
        <dbReference type="Proteomes" id="UP000602510"/>
    </source>
</evidence>
<accession>A0A833SXZ0</accession>
<comment type="caution">
    <text evidence="1">The sequence shown here is derived from an EMBL/GenBank/DDBJ whole genome shotgun (WGS) entry which is preliminary data.</text>
</comment>
<dbReference type="Proteomes" id="UP000602510">
    <property type="component" value="Unassembled WGS sequence"/>
</dbReference>